<accession>A0A9D3XWQ7</accession>
<evidence type="ECO:0000313" key="1">
    <source>
        <dbReference type="EMBL" id="KAH1187653.1"/>
    </source>
</evidence>
<keyword evidence="2" id="KW-1185">Reference proteome</keyword>
<gene>
    <name evidence="1" type="ORF">KIL84_020402</name>
</gene>
<dbReference type="EMBL" id="JAHDVG010000463">
    <property type="protein sequence ID" value="KAH1187653.1"/>
    <property type="molecule type" value="Genomic_DNA"/>
</dbReference>
<organism evidence="1 2">
    <name type="scientific">Mauremys mutica</name>
    <name type="common">yellowpond turtle</name>
    <dbReference type="NCBI Taxonomy" id="74926"/>
    <lineage>
        <taxon>Eukaryota</taxon>
        <taxon>Metazoa</taxon>
        <taxon>Chordata</taxon>
        <taxon>Craniata</taxon>
        <taxon>Vertebrata</taxon>
        <taxon>Euteleostomi</taxon>
        <taxon>Archelosauria</taxon>
        <taxon>Testudinata</taxon>
        <taxon>Testudines</taxon>
        <taxon>Cryptodira</taxon>
        <taxon>Durocryptodira</taxon>
        <taxon>Testudinoidea</taxon>
        <taxon>Geoemydidae</taxon>
        <taxon>Geoemydinae</taxon>
        <taxon>Mauremys</taxon>
    </lineage>
</organism>
<sequence>MLRGGHPAPGHTKLGALVLPPPCRAAPCSQAPPPLLGAVHCEGGEWEPASKLPHRLLGISYPCHQGCSRSRDKVSSGPVLEHTAPQALGMHVIARPPAAARLGVYKCFSSETYILRSMVVQYKAASHSVILLRQPPEELLLRFLYSCAPYGHLHPINSTLTVGKRRDSRVFHSATHS</sequence>
<dbReference type="Proteomes" id="UP000827986">
    <property type="component" value="Unassembled WGS sequence"/>
</dbReference>
<dbReference type="AlphaFoldDB" id="A0A9D3XWQ7"/>
<evidence type="ECO:0000313" key="2">
    <source>
        <dbReference type="Proteomes" id="UP000827986"/>
    </source>
</evidence>
<proteinExistence type="predicted"/>
<comment type="caution">
    <text evidence="1">The sequence shown here is derived from an EMBL/GenBank/DDBJ whole genome shotgun (WGS) entry which is preliminary data.</text>
</comment>
<reference evidence="1" key="1">
    <citation type="submission" date="2021-09" db="EMBL/GenBank/DDBJ databases">
        <title>The genome of Mauremys mutica provides insights into the evolution of semi-aquatic lifestyle.</title>
        <authorList>
            <person name="Gong S."/>
            <person name="Gao Y."/>
        </authorList>
    </citation>
    <scope>NUCLEOTIDE SEQUENCE</scope>
    <source>
        <strain evidence="1">MM-2020</strain>
        <tissue evidence="1">Muscle</tissue>
    </source>
</reference>
<protein>
    <submittedName>
        <fullName evidence="1">Uncharacterized protein</fullName>
    </submittedName>
</protein>
<name>A0A9D3XWQ7_9SAUR</name>